<dbReference type="InterPro" id="IPR001375">
    <property type="entry name" value="Peptidase_S9_cat"/>
</dbReference>
<sequence length="664" mass="73314">MTLLEELLDLKFPSHIRVSPNAQQIVYSTSLVHGHFAGDRPLSTIWLAETGVEGSARPVTSGSYNDHSPEWRPDGRAIAFVSDRGRPGQSSAIYLKSTEGDREPELLTPIEHPLATAQIEWSSTGEYIAFISVDEKSSARLDKEQVKDDANVWGEDWVYQRLRLVHVPTKSIITLVDIDTHVLKFSWNRQGTAIAFASTGTPDPESHFTQGTGISTVAVEGKEIDHICTYPRDTYDFVWAGDDIYFIAPPNPNSSVSGLVVWGINLNSSPSERVMRKIAHGEIDDAAALRKAGVDVIVQVAKDMESQLHILQGRTLFSKKTKIDAWDAAFTTDSDEMILAIARGDTNTPVEVYTTTASGGAMVRLSDHGKAFRGRHFGTPHYISCQSKSVRGEEPVRLDGLFVAPSGAQVTADGKPEQPLPTLVYIHGGPYYRNLDEFNPTEYMWSPCLLTTGYGVLTVNYRGASGRGEAFASYAQGGMGSYDYSDVIELVNSAIEQGFADRERLIVSGFSQGGYLSYLACTRNGQHEYGWKFNGAIPQDGVVDWDARTTSSLFGPSFGAEFPGKAPWKTLKTDVSGREGSAIWEFAEAERKGIIPPVLMLHGEQDNIAPVDQARAFRRALQDAKLPFEYVTYPREGHFLREKRHVVDMGERVLRFVDRHIGGK</sequence>
<accession>A0A6A6PY02</accession>
<evidence type="ECO:0000313" key="6">
    <source>
        <dbReference type="EMBL" id="KAF2484599.1"/>
    </source>
</evidence>
<dbReference type="PANTHER" id="PTHR42776">
    <property type="entry name" value="SERINE PEPTIDASE S9 FAMILY MEMBER"/>
    <property type="match status" value="1"/>
</dbReference>
<dbReference type="Gene3D" id="2.120.10.30">
    <property type="entry name" value="TolB, C-terminal domain"/>
    <property type="match status" value="1"/>
</dbReference>
<protein>
    <recommendedName>
        <fullName evidence="4">Dipeptidyl-peptidase V</fullName>
    </recommendedName>
</protein>
<dbReference type="PANTHER" id="PTHR42776:SF27">
    <property type="entry name" value="DIPEPTIDYL PEPTIDASE FAMILY MEMBER 6"/>
    <property type="match status" value="1"/>
</dbReference>
<gene>
    <name evidence="6" type="ORF">BDY17DRAFT_295981</name>
</gene>
<dbReference type="GO" id="GO:0006508">
    <property type="term" value="P:proteolysis"/>
    <property type="evidence" value="ECO:0007669"/>
    <property type="project" value="InterPro"/>
</dbReference>
<dbReference type="InterPro" id="IPR011659">
    <property type="entry name" value="WD40"/>
</dbReference>
<dbReference type="GeneID" id="54474386"/>
<evidence type="ECO:0000256" key="2">
    <source>
        <dbReference type="ARBA" id="ARBA00022801"/>
    </source>
</evidence>
<dbReference type="Gene3D" id="3.40.50.1820">
    <property type="entry name" value="alpha/beta hydrolase"/>
    <property type="match status" value="1"/>
</dbReference>
<dbReference type="AlphaFoldDB" id="A0A6A6PY02"/>
<dbReference type="Proteomes" id="UP000799767">
    <property type="component" value="Unassembled WGS sequence"/>
</dbReference>
<keyword evidence="3" id="KW-0645">Protease</keyword>
<dbReference type="RefSeq" id="XP_033591168.1">
    <property type="nucleotide sequence ID" value="XM_033733384.1"/>
</dbReference>
<dbReference type="Pfam" id="PF00326">
    <property type="entry name" value="Peptidase_S9"/>
    <property type="match status" value="1"/>
</dbReference>
<comment type="similarity">
    <text evidence="1">Belongs to the peptidase S9C family.</text>
</comment>
<evidence type="ECO:0000256" key="3">
    <source>
        <dbReference type="ARBA" id="ARBA00022825"/>
    </source>
</evidence>
<keyword evidence="7" id="KW-1185">Reference proteome</keyword>
<dbReference type="InterPro" id="IPR029058">
    <property type="entry name" value="AB_hydrolase_fold"/>
</dbReference>
<evidence type="ECO:0000256" key="4">
    <source>
        <dbReference type="ARBA" id="ARBA00032829"/>
    </source>
</evidence>
<dbReference type="GO" id="GO:0004252">
    <property type="term" value="F:serine-type endopeptidase activity"/>
    <property type="evidence" value="ECO:0007669"/>
    <property type="project" value="TreeGrafter"/>
</dbReference>
<keyword evidence="2 6" id="KW-0378">Hydrolase</keyword>
<reference evidence="6" key="1">
    <citation type="journal article" date="2020" name="Stud. Mycol.">
        <title>101 Dothideomycetes genomes: a test case for predicting lifestyles and emergence of pathogens.</title>
        <authorList>
            <person name="Haridas S."/>
            <person name="Albert R."/>
            <person name="Binder M."/>
            <person name="Bloem J."/>
            <person name="Labutti K."/>
            <person name="Salamov A."/>
            <person name="Andreopoulos B."/>
            <person name="Baker S."/>
            <person name="Barry K."/>
            <person name="Bills G."/>
            <person name="Bluhm B."/>
            <person name="Cannon C."/>
            <person name="Castanera R."/>
            <person name="Culley D."/>
            <person name="Daum C."/>
            <person name="Ezra D."/>
            <person name="Gonzalez J."/>
            <person name="Henrissat B."/>
            <person name="Kuo A."/>
            <person name="Liang C."/>
            <person name="Lipzen A."/>
            <person name="Lutzoni F."/>
            <person name="Magnuson J."/>
            <person name="Mondo S."/>
            <person name="Nolan M."/>
            <person name="Ohm R."/>
            <person name="Pangilinan J."/>
            <person name="Park H.-J."/>
            <person name="Ramirez L."/>
            <person name="Alfaro M."/>
            <person name="Sun H."/>
            <person name="Tritt A."/>
            <person name="Yoshinaga Y."/>
            <person name="Zwiers L.-H."/>
            <person name="Turgeon B."/>
            <person name="Goodwin S."/>
            <person name="Spatafora J."/>
            <person name="Crous P."/>
            <person name="Grigoriev I."/>
        </authorList>
    </citation>
    <scope>NUCLEOTIDE SEQUENCE</scope>
    <source>
        <strain evidence="6">CBS 113389</strain>
    </source>
</reference>
<evidence type="ECO:0000259" key="5">
    <source>
        <dbReference type="Pfam" id="PF00326"/>
    </source>
</evidence>
<dbReference type="SUPFAM" id="SSF53474">
    <property type="entry name" value="alpha/beta-Hydrolases"/>
    <property type="match status" value="1"/>
</dbReference>
<dbReference type="Pfam" id="PF07676">
    <property type="entry name" value="PD40"/>
    <property type="match status" value="1"/>
</dbReference>
<proteinExistence type="inferred from homology"/>
<name>A0A6A6PY02_9PEZI</name>
<dbReference type="InterPro" id="IPR011042">
    <property type="entry name" value="6-blade_b-propeller_TolB-like"/>
</dbReference>
<keyword evidence="3" id="KW-0720">Serine protease</keyword>
<dbReference type="EMBL" id="MU001634">
    <property type="protein sequence ID" value="KAF2484599.1"/>
    <property type="molecule type" value="Genomic_DNA"/>
</dbReference>
<evidence type="ECO:0000256" key="1">
    <source>
        <dbReference type="ARBA" id="ARBA00010040"/>
    </source>
</evidence>
<evidence type="ECO:0000313" key="7">
    <source>
        <dbReference type="Proteomes" id="UP000799767"/>
    </source>
</evidence>
<dbReference type="SUPFAM" id="SSF82171">
    <property type="entry name" value="DPP6 N-terminal domain-like"/>
    <property type="match status" value="1"/>
</dbReference>
<feature type="domain" description="Peptidase S9 prolyl oligopeptidase catalytic" evidence="5">
    <location>
        <begin position="444"/>
        <end position="663"/>
    </location>
</feature>
<dbReference type="OrthoDB" id="43744at2759"/>
<organism evidence="6 7">
    <name type="scientific">Neohortaea acidophila</name>
    <dbReference type="NCBI Taxonomy" id="245834"/>
    <lineage>
        <taxon>Eukaryota</taxon>
        <taxon>Fungi</taxon>
        <taxon>Dikarya</taxon>
        <taxon>Ascomycota</taxon>
        <taxon>Pezizomycotina</taxon>
        <taxon>Dothideomycetes</taxon>
        <taxon>Dothideomycetidae</taxon>
        <taxon>Mycosphaerellales</taxon>
        <taxon>Teratosphaeriaceae</taxon>
        <taxon>Neohortaea</taxon>
    </lineage>
</organism>